<evidence type="ECO:0000256" key="1">
    <source>
        <dbReference type="ARBA" id="ARBA00006484"/>
    </source>
</evidence>
<dbReference type="PROSITE" id="PS00061">
    <property type="entry name" value="ADH_SHORT"/>
    <property type="match status" value="1"/>
</dbReference>
<dbReference type="PANTHER" id="PTHR24321:SF8">
    <property type="entry name" value="ESTRADIOL 17-BETA-DEHYDROGENASE 8-RELATED"/>
    <property type="match status" value="1"/>
</dbReference>
<gene>
    <name evidence="3" type="ORF">QOZ99_000276</name>
</gene>
<dbReference type="PRINTS" id="PR00080">
    <property type="entry name" value="SDRFAMILY"/>
</dbReference>
<dbReference type="GO" id="GO:0004316">
    <property type="term" value="F:3-oxoacyl-[acyl-carrier-protein] reductase (NADPH) activity"/>
    <property type="evidence" value="ECO:0007669"/>
    <property type="project" value="UniProtKB-EC"/>
</dbReference>
<protein>
    <submittedName>
        <fullName evidence="3">3-oxoacyl-[acyl-carrier protein] reductase</fullName>
        <ecNumber evidence="3">1.1.1.100</ecNumber>
    </submittedName>
</protein>
<evidence type="ECO:0000256" key="2">
    <source>
        <dbReference type="ARBA" id="ARBA00023002"/>
    </source>
</evidence>
<dbReference type="PRINTS" id="PR00081">
    <property type="entry name" value="GDHRDH"/>
</dbReference>
<proteinExistence type="inferred from homology"/>
<dbReference type="EMBL" id="JAUSVR010000001">
    <property type="protein sequence ID" value="MDQ0509399.1"/>
    <property type="molecule type" value="Genomic_DNA"/>
</dbReference>
<reference evidence="3 4" key="1">
    <citation type="submission" date="2023-07" db="EMBL/GenBank/DDBJ databases">
        <title>Genomic Encyclopedia of Type Strains, Phase IV (KMG-IV): sequencing the most valuable type-strain genomes for metagenomic binning, comparative biology and taxonomic classification.</title>
        <authorList>
            <person name="Goeker M."/>
        </authorList>
    </citation>
    <scope>NUCLEOTIDE SEQUENCE [LARGE SCALE GENOMIC DNA]</scope>
    <source>
        <strain evidence="3 4">DSM 15561</strain>
    </source>
</reference>
<dbReference type="PANTHER" id="PTHR24321">
    <property type="entry name" value="DEHYDROGENASES, SHORT CHAIN"/>
    <property type="match status" value="1"/>
</dbReference>
<accession>A0ABU0LL55</accession>
<dbReference type="Gene3D" id="3.40.50.720">
    <property type="entry name" value="NAD(P)-binding Rossmann-like Domain"/>
    <property type="match status" value="1"/>
</dbReference>
<comment type="similarity">
    <text evidence="1">Belongs to the short-chain dehydrogenases/reductases (SDR) family.</text>
</comment>
<dbReference type="RefSeq" id="WP_306888085.1">
    <property type="nucleotide sequence ID" value="NZ_JAUSVR010000001.1"/>
</dbReference>
<dbReference type="CDD" id="cd05233">
    <property type="entry name" value="SDR_c"/>
    <property type="match status" value="1"/>
</dbReference>
<name>A0ABU0LL55_9HYPH</name>
<organism evidence="3 4">
    <name type="scientific">Ancylobacter amanitiformis</name>
    <dbReference type="NCBI Taxonomy" id="217069"/>
    <lineage>
        <taxon>Bacteria</taxon>
        <taxon>Pseudomonadati</taxon>
        <taxon>Pseudomonadota</taxon>
        <taxon>Alphaproteobacteria</taxon>
        <taxon>Hyphomicrobiales</taxon>
        <taxon>Xanthobacteraceae</taxon>
        <taxon>Ancylobacter</taxon>
    </lineage>
</organism>
<sequence>MVTPHREVPHREPPHKDLRVVVTGAGSGIGRATADALFEAGAKVIGFDLRPPDRANWATIITNVAEEASVVAGMEAAVAELGGLDAIVNCAGLLIEMPLSEFDVEAYERMAAVNVRGPILMAREALRHFNGRGETRGRIVNIASELAYLGRAGASGYCATKGAIVSLTRAFARELGPHILVNAIAPGPVDTPLLGFGAMTPEAQKLETANPLGRVGRPEEVAQAVLFLLSRATGFITGQCISVDGGAAMH</sequence>
<dbReference type="Proteomes" id="UP001235094">
    <property type="component" value="Unassembled WGS sequence"/>
</dbReference>
<evidence type="ECO:0000313" key="3">
    <source>
        <dbReference type="EMBL" id="MDQ0509399.1"/>
    </source>
</evidence>
<dbReference type="InterPro" id="IPR002347">
    <property type="entry name" value="SDR_fam"/>
</dbReference>
<dbReference type="InterPro" id="IPR036291">
    <property type="entry name" value="NAD(P)-bd_dom_sf"/>
</dbReference>
<dbReference type="SUPFAM" id="SSF51735">
    <property type="entry name" value="NAD(P)-binding Rossmann-fold domains"/>
    <property type="match status" value="1"/>
</dbReference>
<evidence type="ECO:0000313" key="4">
    <source>
        <dbReference type="Proteomes" id="UP001235094"/>
    </source>
</evidence>
<comment type="caution">
    <text evidence="3">The sequence shown here is derived from an EMBL/GenBank/DDBJ whole genome shotgun (WGS) entry which is preliminary data.</text>
</comment>
<keyword evidence="2 3" id="KW-0560">Oxidoreductase</keyword>
<keyword evidence="4" id="KW-1185">Reference proteome</keyword>
<dbReference type="Pfam" id="PF13561">
    <property type="entry name" value="adh_short_C2"/>
    <property type="match status" value="1"/>
</dbReference>
<dbReference type="EC" id="1.1.1.100" evidence="3"/>
<dbReference type="InterPro" id="IPR020904">
    <property type="entry name" value="Sc_DH/Rdtase_CS"/>
</dbReference>